<feature type="region of interest" description="Disordered" evidence="5">
    <location>
        <begin position="1"/>
        <end position="38"/>
    </location>
</feature>
<evidence type="ECO:0000313" key="8">
    <source>
        <dbReference type="Proteomes" id="UP000729913"/>
    </source>
</evidence>
<dbReference type="Proteomes" id="UP000729913">
    <property type="component" value="Unassembled WGS sequence"/>
</dbReference>
<feature type="domain" description="RRM" evidence="6">
    <location>
        <begin position="163"/>
        <end position="240"/>
    </location>
</feature>
<evidence type="ECO:0000259" key="6">
    <source>
        <dbReference type="PROSITE" id="PS50102"/>
    </source>
</evidence>
<keyword evidence="3" id="KW-0539">Nucleus</keyword>
<dbReference type="Pfam" id="PF00076">
    <property type="entry name" value="RRM_1"/>
    <property type="match status" value="1"/>
</dbReference>
<evidence type="ECO:0000256" key="3">
    <source>
        <dbReference type="ARBA" id="ARBA00023242"/>
    </source>
</evidence>
<evidence type="ECO:0000256" key="4">
    <source>
        <dbReference type="PROSITE-ProRule" id="PRU00176"/>
    </source>
</evidence>
<organism evidence="7 8">
    <name type="scientific">Cotesia typhae</name>
    <dbReference type="NCBI Taxonomy" id="2053667"/>
    <lineage>
        <taxon>Eukaryota</taxon>
        <taxon>Metazoa</taxon>
        <taxon>Ecdysozoa</taxon>
        <taxon>Arthropoda</taxon>
        <taxon>Hexapoda</taxon>
        <taxon>Insecta</taxon>
        <taxon>Pterygota</taxon>
        <taxon>Neoptera</taxon>
        <taxon>Endopterygota</taxon>
        <taxon>Hymenoptera</taxon>
        <taxon>Apocrita</taxon>
        <taxon>Ichneumonoidea</taxon>
        <taxon>Braconidae</taxon>
        <taxon>Microgastrinae</taxon>
        <taxon>Cotesia</taxon>
    </lineage>
</organism>
<dbReference type="PANTHER" id="PTHR23236">
    <property type="entry name" value="EUKARYOTIC TRANSLATION INITIATION FACTOR 4B/4H"/>
    <property type="match status" value="1"/>
</dbReference>
<feature type="region of interest" description="Disordered" evidence="5">
    <location>
        <begin position="233"/>
        <end position="345"/>
    </location>
</feature>
<protein>
    <recommendedName>
        <fullName evidence="6">RRM domain-containing protein</fullName>
    </recommendedName>
</protein>
<dbReference type="EMBL" id="JAAOIC020000048">
    <property type="protein sequence ID" value="KAG8036653.1"/>
    <property type="molecule type" value="Genomic_DNA"/>
</dbReference>
<reference evidence="7" key="2">
    <citation type="submission" date="2021-04" db="EMBL/GenBank/DDBJ databases">
        <title>Genome-wide patterns of bracovirus chromosomal integration into multiple host tissues during parasitism.</title>
        <authorList>
            <person name="Chebbi M.A.C."/>
        </authorList>
    </citation>
    <scope>NUCLEOTIDE SEQUENCE</scope>
    <source>
        <tissue evidence="7">Whole body</tissue>
    </source>
</reference>
<name>A0A8J5R2G3_9HYME</name>
<proteinExistence type="predicted"/>
<accession>A0A8J5R2G3</accession>
<dbReference type="Pfam" id="PF16367">
    <property type="entry name" value="RRM_7"/>
    <property type="match status" value="1"/>
</dbReference>
<feature type="compositionally biased region" description="Basic residues" evidence="5">
    <location>
        <begin position="250"/>
        <end position="259"/>
    </location>
</feature>
<dbReference type="AlphaFoldDB" id="A0A8J5R2G3"/>
<keyword evidence="2 4" id="KW-0694">RNA-binding</keyword>
<feature type="compositionally biased region" description="Polar residues" evidence="5">
    <location>
        <begin position="291"/>
        <end position="312"/>
    </location>
</feature>
<evidence type="ECO:0000256" key="1">
    <source>
        <dbReference type="ARBA" id="ARBA00004604"/>
    </source>
</evidence>
<dbReference type="CDD" id="cd12395">
    <property type="entry name" value="RRM2_RBM34"/>
    <property type="match status" value="1"/>
</dbReference>
<dbReference type="InterPro" id="IPR034221">
    <property type="entry name" value="RBM34_RRM2"/>
</dbReference>
<dbReference type="PANTHER" id="PTHR23236:SF25">
    <property type="entry name" value="RNA-BINDING PROTEIN 34"/>
    <property type="match status" value="1"/>
</dbReference>
<dbReference type="GO" id="GO:0003723">
    <property type="term" value="F:RNA binding"/>
    <property type="evidence" value="ECO:0007669"/>
    <property type="project" value="UniProtKB-UniRule"/>
</dbReference>
<reference evidence="7" key="1">
    <citation type="submission" date="2020-03" db="EMBL/GenBank/DDBJ databases">
        <authorList>
            <person name="Chebbi M.A."/>
            <person name="Drezen J.M."/>
        </authorList>
    </citation>
    <scope>NUCLEOTIDE SEQUENCE</scope>
    <source>
        <tissue evidence="7">Whole body</tissue>
    </source>
</reference>
<dbReference type="GO" id="GO:0005730">
    <property type="term" value="C:nucleolus"/>
    <property type="evidence" value="ECO:0007669"/>
    <property type="project" value="UniProtKB-SubCell"/>
</dbReference>
<keyword evidence="8" id="KW-1185">Reference proteome</keyword>
<comment type="caution">
    <text evidence="7">The sequence shown here is derived from an EMBL/GenBank/DDBJ whole genome shotgun (WGS) entry which is preliminary data.</text>
</comment>
<evidence type="ECO:0000256" key="5">
    <source>
        <dbReference type="SAM" id="MobiDB-lite"/>
    </source>
</evidence>
<feature type="compositionally biased region" description="Basic residues" evidence="5">
    <location>
        <begin position="317"/>
        <end position="345"/>
    </location>
</feature>
<feature type="domain" description="RRM" evidence="6">
    <location>
        <begin position="61"/>
        <end position="155"/>
    </location>
</feature>
<evidence type="ECO:0000256" key="2">
    <source>
        <dbReference type="ARBA" id="ARBA00022884"/>
    </source>
</evidence>
<feature type="compositionally biased region" description="Low complexity" evidence="5">
    <location>
        <begin position="236"/>
        <end position="245"/>
    </location>
</feature>
<dbReference type="InterPro" id="IPR000504">
    <property type="entry name" value="RRM_dom"/>
</dbReference>
<evidence type="ECO:0000313" key="7">
    <source>
        <dbReference type="EMBL" id="KAG8036653.1"/>
    </source>
</evidence>
<sequence>MAIPKGAQKAGKVQPAKAIKEGQVKKNKQPKFKQTPKGKVQLVHDKKNVLSPEEKAEVDKRSIYVGNVPKDIKEARIKSEFSKFGPIESLRIRGVVPESPKMSYKTAAIKRKIHQKCTSICVFIVYKAEESVVKALAMNGKQLEGFYLRVDRVNQEKKRDPKKSIFLGNLPFDTEDNELWEMFLKCGKIEDVRTVRDRMTGSCRGIAYINFKTEDGATLALNLNGTEFRKREMRVQRYQQQQPNQSKPKFGNKRPHNSKHQGGSPKKNKKNDAGENETVKFQGKKKEKKPQNSSEAAKKSPAQSDESFQGQTVDAKKKGKKANKFEKKKKNMAGKLMSKPKKPIS</sequence>
<gene>
    <name evidence="7" type="ORF">G9C98_003975</name>
</gene>
<feature type="compositionally biased region" description="Basic residues" evidence="5">
    <location>
        <begin position="25"/>
        <end position="36"/>
    </location>
</feature>
<dbReference type="PROSITE" id="PS50102">
    <property type="entry name" value="RRM"/>
    <property type="match status" value="2"/>
</dbReference>
<dbReference type="CDD" id="cd12394">
    <property type="entry name" value="RRM1_RBM34"/>
    <property type="match status" value="1"/>
</dbReference>
<dbReference type="SMART" id="SM00360">
    <property type="entry name" value="RRM"/>
    <property type="match status" value="2"/>
</dbReference>
<comment type="subcellular location">
    <subcellularLocation>
        <location evidence="1">Nucleus</location>
        <location evidence="1">Nucleolus</location>
    </subcellularLocation>
</comment>
<dbReference type="OrthoDB" id="442677at2759"/>